<geneLocation type="plasmid" evidence="4 5">
    <name>unnamed5</name>
</geneLocation>
<keyword evidence="3" id="KW-0812">Transmembrane</keyword>
<feature type="transmembrane region" description="Helical" evidence="3">
    <location>
        <begin position="6"/>
        <end position="27"/>
    </location>
</feature>
<evidence type="ECO:0000256" key="2">
    <source>
        <dbReference type="ARBA" id="ARBA00022801"/>
    </source>
</evidence>
<proteinExistence type="inferred from homology"/>
<organism evidence="4 5">
    <name type="scientific">Pseudoalteromonas xiamenensis</name>
    <dbReference type="NCBI Taxonomy" id="882626"/>
    <lineage>
        <taxon>Bacteria</taxon>
        <taxon>Pseudomonadati</taxon>
        <taxon>Pseudomonadota</taxon>
        <taxon>Gammaproteobacteria</taxon>
        <taxon>Alteromonadales</taxon>
        <taxon>Pseudoalteromonadaceae</taxon>
        <taxon>Pseudoalteromonas</taxon>
    </lineage>
</organism>
<dbReference type="PANTHER" id="PTHR40841:SF2">
    <property type="entry name" value="SIDEROPHORE-DEGRADING ESTERASE (EUROFUNG)"/>
    <property type="match status" value="1"/>
</dbReference>
<keyword evidence="3" id="KW-0472">Membrane</keyword>
<gene>
    <name evidence="4" type="ORF">J5O05_18590</name>
</gene>
<evidence type="ECO:0000313" key="5">
    <source>
        <dbReference type="Proteomes" id="UP000664904"/>
    </source>
</evidence>
<accession>A0A975DKP0</accession>
<dbReference type="InterPro" id="IPR000801">
    <property type="entry name" value="Esterase-like"/>
</dbReference>
<keyword evidence="3" id="KW-1133">Transmembrane helix</keyword>
<sequence>MDLQLIAIKIFRVLFIFVSLLPISIYAKGIEIGDKQVLESKILGEEREYFISLPTSYNQNNYSSYPVLYLLDGDMNSFFQVFSGMVNQMSVDASPTIPEMIVVGIVSQNRVRDSSPTHPLIQYGGTKNEALHITGGADKFIQFIKEELIPKINQNYRTSAYKVLVGYSFAGLPVIQSLYTTPETFNAYLAIDPSMWWDDQHMLKQLSHFYQSPKLNKRRLFVATTTRVTEVYPKEN</sequence>
<dbReference type="PANTHER" id="PTHR40841">
    <property type="entry name" value="SIDEROPHORE TRIACETYLFUSARININE C ESTERASE"/>
    <property type="match status" value="1"/>
</dbReference>
<protein>
    <submittedName>
        <fullName evidence="4">Alpha/beta hydrolase</fullName>
    </submittedName>
</protein>
<dbReference type="AlphaFoldDB" id="A0A975DKP0"/>
<dbReference type="RefSeq" id="WP_208845112.1">
    <property type="nucleotide sequence ID" value="NZ_CP072135.1"/>
</dbReference>
<keyword evidence="2 4" id="KW-0378">Hydrolase</keyword>
<name>A0A975DKP0_9GAMM</name>
<keyword evidence="5" id="KW-1185">Reference proteome</keyword>
<dbReference type="GO" id="GO:0016788">
    <property type="term" value="F:hydrolase activity, acting on ester bonds"/>
    <property type="evidence" value="ECO:0007669"/>
    <property type="project" value="TreeGrafter"/>
</dbReference>
<dbReference type="SUPFAM" id="SSF53474">
    <property type="entry name" value="alpha/beta-Hydrolases"/>
    <property type="match status" value="1"/>
</dbReference>
<reference evidence="4" key="1">
    <citation type="submission" date="2021-03" db="EMBL/GenBank/DDBJ databases">
        <title>Complete Genome of Pseudoalteromonas xiamenensis STKMTI.2, a new potential marine bacterium producing anti-Vibrio compounds.</title>
        <authorList>
            <person name="Handayani D.P."/>
            <person name="Isnansetyo A."/>
            <person name="Istiqomah I."/>
            <person name="Jumina J."/>
        </authorList>
    </citation>
    <scope>NUCLEOTIDE SEQUENCE</scope>
    <source>
        <strain evidence="4">STKMTI.2</strain>
        <plasmid evidence="4">unnamed5</plasmid>
    </source>
</reference>
<dbReference type="Gene3D" id="3.40.50.1820">
    <property type="entry name" value="alpha/beta hydrolase"/>
    <property type="match status" value="1"/>
</dbReference>
<evidence type="ECO:0000256" key="3">
    <source>
        <dbReference type="SAM" id="Phobius"/>
    </source>
</evidence>
<keyword evidence="4" id="KW-0614">Plasmid</keyword>
<dbReference type="Proteomes" id="UP000664904">
    <property type="component" value="Plasmid unnamed5"/>
</dbReference>
<dbReference type="InterPro" id="IPR052558">
    <property type="entry name" value="Siderophore_Hydrolase_D"/>
</dbReference>
<dbReference type="EMBL" id="CP072135">
    <property type="protein sequence ID" value="QTH73500.1"/>
    <property type="molecule type" value="Genomic_DNA"/>
</dbReference>
<dbReference type="InterPro" id="IPR029058">
    <property type="entry name" value="AB_hydrolase_fold"/>
</dbReference>
<dbReference type="Pfam" id="PF00756">
    <property type="entry name" value="Esterase"/>
    <property type="match status" value="1"/>
</dbReference>
<evidence type="ECO:0000256" key="1">
    <source>
        <dbReference type="ARBA" id="ARBA00005622"/>
    </source>
</evidence>
<evidence type="ECO:0000313" key="4">
    <source>
        <dbReference type="EMBL" id="QTH73500.1"/>
    </source>
</evidence>
<comment type="similarity">
    <text evidence="1">Belongs to the esterase D family.</text>
</comment>
<dbReference type="KEGG" id="pxi:J5O05_18590"/>